<keyword evidence="1" id="KW-1133">Transmembrane helix</keyword>
<evidence type="ECO:0000313" key="2">
    <source>
        <dbReference type="EMBL" id="MBU9729167.1"/>
    </source>
</evidence>
<gene>
    <name evidence="2" type="ORF">KTH90_24560</name>
</gene>
<keyword evidence="1" id="KW-0472">Membrane</keyword>
<reference evidence="2 3" key="1">
    <citation type="submission" date="2021-06" db="EMBL/GenBank/DDBJ databases">
        <title>Description of novel taxa of the family Lachnospiraceae.</title>
        <authorList>
            <person name="Chaplin A.V."/>
            <person name="Sokolova S.R."/>
            <person name="Pikina A.P."/>
            <person name="Korzhanova M."/>
            <person name="Belova V."/>
            <person name="Korostin D."/>
            <person name="Efimov B.A."/>
        </authorList>
    </citation>
    <scope>NUCLEOTIDE SEQUENCE [LARGE SCALE GENOMIC DNA]</scope>
    <source>
        <strain evidence="2 3">ASD4241</strain>
    </source>
</reference>
<dbReference type="RefSeq" id="WP_148430744.1">
    <property type="nucleotide sequence ID" value="NZ_JAHQCX010000031.1"/>
</dbReference>
<evidence type="ECO:0000256" key="1">
    <source>
        <dbReference type="SAM" id="Phobius"/>
    </source>
</evidence>
<dbReference type="Proteomes" id="UP001314681">
    <property type="component" value="Unassembled WGS sequence"/>
</dbReference>
<protein>
    <submittedName>
        <fullName evidence="2">DUF3221 domain-containing protein</fullName>
    </submittedName>
</protein>
<keyword evidence="1" id="KW-0812">Transmembrane</keyword>
<sequence length="131" mass="14716">MKRYQKTIIAVIVLVSVAVGFYFVGYKTAYDRIEESPGSSSIPQTFYATITEINGNNFTVEGLDINDINYRGAFTFSVIAETELVWRGTEMQVEEFDIGDIISVSFTGLVQESYPGHILDVVRVQLLDDEK</sequence>
<evidence type="ECO:0000313" key="3">
    <source>
        <dbReference type="Proteomes" id="UP001314681"/>
    </source>
</evidence>
<name>A0ABS6KF59_9FIRM</name>
<comment type="caution">
    <text evidence="2">The sequence shown here is derived from an EMBL/GenBank/DDBJ whole genome shotgun (WGS) entry which is preliminary data.</text>
</comment>
<proteinExistence type="predicted"/>
<dbReference type="EMBL" id="JAHQCX010000031">
    <property type="protein sequence ID" value="MBU9729167.1"/>
    <property type="molecule type" value="Genomic_DNA"/>
</dbReference>
<keyword evidence="3" id="KW-1185">Reference proteome</keyword>
<organism evidence="2 3">
    <name type="scientific">Diplocloster modestus</name>
    <dbReference type="NCBI Taxonomy" id="2850322"/>
    <lineage>
        <taxon>Bacteria</taxon>
        <taxon>Bacillati</taxon>
        <taxon>Bacillota</taxon>
        <taxon>Clostridia</taxon>
        <taxon>Lachnospirales</taxon>
        <taxon>Lachnospiraceae</taxon>
        <taxon>Diplocloster</taxon>
    </lineage>
</organism>
<accession>A0ABS6KF59</accession>
<feature type="transmembrane region" description="Helical" evidence="1">
    <location>
        <begin position="7"/>
        <end position="26"/>
    </location>
</feature>